<dbReference type="Proteomes" id="UP000051448">
    <property type="component" value="Unassembled WGS sequence"/>
</dbReference>
<dbReference type="PATRIC" id="fig|1423759.3.peg.2175"/>
<comment type="caution">
    <text evidence="1">The sequence shown here is derived from an EMBL/GenBank/DDBJ whole genome shotgun (WGS) entry which is preliminary data.</text>
</comment>
<gene>
    <name evidence="1" type="ORF">FC92_GL002083</name>
</gene>
<sequence>MVKQTLKIAKTGTKVVDTYKIAMQVGAEEMTKQFSLENRTINAVWPAEYSFMPHSIPDLNATIGAGPNIDIALFVLQGYASECERTFFTEEPTEEQQMHFTQMILQEISFSVILNREIKQVILKKPSMNISQNKD</sequence>
<dbReference type="EMBL" id="AZDX01000072">
    <property type="protein sequence ID" value="KRL03289.1"/>
    <property type="molecule type" value="Genomic_DNA"/>
</dbReference>
<accession>A0A0R1M5Z3</accession>
<dbReference type="AlphaFoldDB" id="A0A0R1M5Z3"/>
<dbReference type="STRING" id="1423759.FC92_GL002083"/>
<protein>
    <submittedName>
        <fullName evidence="1">Proline dipeptidase</fullName>
    </submittedName>
</protein>
<organism evidence="1 2">
    <name type="scientific">Liquorilactobacillus hordei DSM 19519</name>
    <dbReference type="NCBI Taxonomy" id="1423759"/>
    <lineage>
        <taxon>Bacteria</taxon>
        <taxon>Bacillati</taxon>
        <taxon>Bacillota</taxon>
        <taxon>Bacilli</taxon>
        <taxon>Lactobacillales</taxon>
        <taxon>Lactobacillaceae</taxon>
        <taxon>Liquorilactobacillus</taxon>
    </lineage>
</organism>
<keyword evidence="2" id="KW-1185">Reference proteome</keyword>
<proteinExistence type="predicted"/>
<evidence type="ECO:0000313" key="2">
    <source>
        <dbReference type="Proteomes" id="UP000051448"/>
    </source>
</evidence>
<evidence type="ECO:0000313" key="1">
    <source>
        <dbReference type="EMBL" id="KRL03289.1"/>
    </source>
</evidence>
<name>A0A0R1M5Z3_9LACO</name>
<reference evidence="1 2" key="1">
    <citation type="journal article" date="2015" name="Genome Announc.">
        <title>Expanding the biotechnology potential of lactobacilli through comparative genomics of 213 strains and associated genera.</title>
        <authorList>
            <person name="Sun Z."/>
            <person name="Harris H.M."/>
            <person name="McCann A."/>
            <person name="Guo C."/>
            <person name="Argimon S."/>
            <person name="Zhang W."/>
            <person name="Yang X."/>
            <person name="Jeffery I.B."/>
            <person name="Cooney J.C."/>
            <person name="Kagawa T.F."/>
            <person name="Liu W."/>
            <person name="Song Y."/>
            <person name="Salvetti E."/>
            <person name="Wrobel A."/>
            <person name="Rasinkangas P."/>
            <person name="Parkhill J."/>
            <person name="Rea M.C."/>
            <person name="O'Sullivan O."/>
            <person name="Ritari J."/>
            <person name="Douillard F.P."/>
            <person name="Paul Ross R."/>
            <person name="Yang R."/>
            <person name="Briner A.E."/>
            <person name="Felis G.E."/>
            <person name="de Vos W.M."/>
            <person name="Barrangou R."/>
            <person name="Klaenhammer T.R."/>
            <person name="Caufield P.W."/>
            <person name="Cui Y."/>
            <person name="Zhang H."/>
            <person name="O'Toole P.W."/>
        </authorList>
    </citation>
    <scope>NUCLEOTIDE SEQUENCE [LARGE SCALE GENOMIC DNA]</scope>
    <source>
        <strain evidence="1 2">DSM 19519</strain>
    </source>
</reference>